<dbReference type="PANTHER" id="PTHR13394:SF0">
    <property type="entry name" value="ORIGIN RECOGNITION COMPLEX SUBUNIT 6"/>
    <property type="match status" value="1"/>
</dbReference>
<evidence type="ECO:0000259" key="8">
    <source>
        <dbReference type="Pfam" id="PF21913"/>
    </source>
</evidence>
<dbReference type="Gene3D" id="1.10.472.10">
    <property type="entry name" value="Cyclin-like"/>
    <property type="match status" value="1"/>
</dbReference>
<dbReference type="AlphaFoldDB" id="A0AA38CC74"/>
<dbReference type="GO" id="GO:0003677">
    <property type="term" value="F:DNA binding"/>
    <property type="evidence" value="ECO:0007669"/>
    <property type="project" value="UniProtKB-KW"/>
</dbReference>
<dbReference type="GO" id="GO:0005664">
    <property type="term" value="C:nuclear origin of replication recognition complex"/>
    <property type="evidence" value="ECO:0007669"/>
    <property type="project" value="InterPro"/>
</dbReference>
<evidence type="ECO:0000256" key="4">
    <source>
        <dbReference type="ARBA" id="ARBA00023125"/>
    </source>
</evidence>
<dbReference type="PANTHER" id="PTHR13394">
    <property type="entry name" value="ORIGIN RECOGNITION COMPLEX SUBUNIT 6"/>
    <property type="match status" value="1"/>
</dbReference>
<evidence type="ECO:0000256" key="6">
    <source>
        <dbReference type="SAM" id="MobiDB-lite"/>
    </source>
</evidence>
<evidence type="ECO:0000256" key="1">
    <source>
        <dbReference type="ARBA" id="ARBA00004123"/>
    </source>
</evidence>
<keyword evidence="10" id="KW-1185">Reference proteome</keyword>
<dbReference type="GO" id="GO:0006270">
    <property type="term" value="P:DNA replication initiation"/>
    <property type="evidence" value="ECO:0007669"/>
    <property type="project" value="TreeGrafter"/>
</dbReference>
<evidence type="ECO:0000259" key="7">
    <source>
        <dbReference type="Pfam" id="PF05460"/>
    </source>
</evidence>
<feature type="region of interest" description="Disordered" evidence="6">
    <location>
        <begin position="214"/>
        <end position="243"/>
    </location>
</feature>
<dbReference type="InterPro" id="IPR054113">
    <property type="entry name" value="ORC6_cyclin-like_2nd"/>
</dbReference>
<dbReference type="CDD" id="cd11583">
    <property type="entry name" value="Orc6_mid"/>
    <property type="match status" value="1"/>
</dbReference>
<dbReference type="InterPro" id="IPR020529">
    <property type="entry name" value="ORC6_met/pln"/>
</dbReference>
<comment type="similarity">
    <text evidence="2">Belongs to the ORC6 family.</text>
</comment>
<reference evidence="9 10" key="1">
    <citation type="journal article" date="2021" name="Nat. Plants">
        <title>The Taxus genome provides insights into paclitaxel biosynthesis.</title>
        <authorList>
            <person name="Xiong X."/>
            <person name="Gou J."/>
            <person name="Liao Q."/>
            <person name="Li Y."/>
            <person name="Zhou Q."/>
            <person name="Bi G."/>
            <person name="Li C."/>
            <person name="Du R."/>
            <person name="Wang X."/>
            <person name="Sun T."/>
            <person name="Guo L."/>
            <person name="Liang H."/>
            <person name="Lu P."/>
            <person name="Wu Y."/>
            <person name="Zhang Z."/>
            <person name="Ro D.K."/>
            <person name="Shang Y."/>
            <person name="Huang S."/>
            <person name="Yan J."/>
        </authorList>
    </citation>
    <scope>NUCLEOTIDE SEQUENCE [LARGE SCALE GENOMIC DNA]</scope>
    <source>
        <strain evidence="9">Ta-2019</strain>
    </source>
</reference>
<protein>
    <recommendedName>
        <fullName evidence="11">Origin recognition complex subunit 6</fullName>
    </recommendedName>
</protein>
<keyword evidence="5" id="KW-0539">Nucleus</keyword>
<dbReference type="EMBL" id="JAHRHJ020000010">
    <property type="protein sequence ID" value="KAH9297305.1"/>
    <property type="molecule type" value="Genomic_DNA"/>
</dbReference>
<feature type="domain" description="ORC6 second cyclin-like" evidence="8">
    <location>
        <begin position="94"/>
        <end position="184"/>
    </location>
</feature>
<sequence>MDMDGLGRKLGLAEDKMTIRKAEELRRLSNVHFDSSTFGVGEVCKSVLCFELATTKLQVPFDRQKAIRLSGMSEKAYTRSLNAMQNALGVRPKLDIRELGIQFGCLRLIGSAQRALSLYKERFIASLPESRRSSADFGRPVFTAVAFYLCARRNKLKVDRTKLIEICGTSDSEFSSVAASMNDLCFDVVGIAKEKKDPKSVKCNREILDALPSKRRREDDGESDSSIGSVDDGDELEVPGLKRSKKMPKHIYEEWKGSVLTSNKAFKDTGLEKKTKQLPLNFVKKPSQTVSLEGL</sequence>
<comment type="caution">
    <text evidence="9">The sequence shown here is derived from an EMBL/GenBank/DDBJ whole genome shotgun (WGS) entry which is preliminary data.</text>
</comment>
<proteinExistence type="inferred from homology"/>
<keyword evidence="4" id="KW-0238">DNA-binding</keyword>
<name>A0AA38CC74_TAXCH</name>
<dbReference type="OMA" id="RKSHYLN"/>
<accession>A0AA38CC74</accession>
<dbReference type="Proteomes" id="UP000824469">
    <property type="component" value="Unassembled WGS sequence"/>
</dbReference>
<evidence type="ECO:0000256" key="3">
    <source>
        <dbReference type="ARBA" id="ARBA00022705"/>
    </source>
</evidence>
<comment type="subcellular location">
    <subcellularLocation>
        <location evidence="1">Nucleus</location>
    </subcellularLocation>
</comment>
<evidence type="ECO:0008006" key="11">
    <source>
        <dbReference type="Google" id="ProtNLM"/>
    </source>
</evidence>
<feature type="domain" description="ORC6 first cyclin-like" evidence="7">
    <location>
        <begin position="7"/>
        <end position="90"/>
    </location>
</feature>
<evidence type="ECO:0000313" key="10">
    <source>
        <dbReference type="Proteomes" id="UP000824469"/>
    </source>
</evidence>
<gene>
    <name evidence="9" type="ORF">KI387_028987</name>
</gene>
<keyword evidence="3" id="KW-0235">DNA replication</keyword>
<evidence type="ECO:0000256" key="2">
    <source>
        <dbReference type="ARBA" id="ARBA00010840"/>
    </source>
</evidence>
<dbReference type="InterPro" id="IPR008721">
    <property type="entry name" value="ORC6_cyclin_first"/>
</dbReference>
<dbReference type="Pfam" id="PF05460">
    <property type="entry name" value="ORC6"/>
    <property type="match status" value="1"/>
</dbReference>
<evidence type="ECO:0000256" key="5">
    <source>
        <dbReference type="ARBA" id="ARBA00023242"/>
    </source>
</evidence>
<organism evidence="9 10">
    <name type="scientific">Taxus chinensis</name>
    <name type="common">Chinese yew</name>
    <name type="synonym">Taxus wallichiana var. chinensis</name>
    <dbReference type="NCBI Taxonomy" id="29808"/>
    <lineage>
        <taxon>Eukaryota</taxon>
        <taxon>Viridiplantae</taxon>
        <taxon>Streptophyta</taxon>
        <taxon>Embryophyta</taxon>
        <taxon>Tracheophyta</taxon>
        <taxon>Spermatophyta</taxon>
        <taxon>Pinopsida</taxon>
        <taxon>Pinidae</taxon>
        <taxon>Conifers II</taxon>
        <taxon>Cupressales</taxon>
        <taxon>Taxaceae</taxon>
        <taxon>Taxus</taxon>
    </lineage>
</organism>
<evidence type="ECO:0000313" key="9">
    <source>
        <dbReference type="EMBL" id="KAH9297305.1"/>
    </source>
</evidence>
<dbReference type="Pfam" id="PF21913">
    <property type="entry name" value="ORC6_2nd"/>
    <property type="match status" value="1"/>
</dbReference>